<dbReference type="EMBL" id="KN880455">
    <property type="protein sequence ID" value="KIY71394.1"/>
    <property type="molecule type" value="Genomic_DNA"/>
</dbReference>
<dbReference type="PROSITE" id="PS51468">
    <property type="entry name" value="VIT"/>
    <property type="match status" value="1"/>
</dbReference>
<evidence type="ECO:0000259" key="3">
    <source>
        <dbReference type="PROSITE" id="PS51468"/>
    </source>
</evidence>
<dbReference type="PANTHER" id="PTHR45737:SF6">
    <property type="entry name" value="VON WILLEBRAND FACTOR A DOMAIN-CONTAINING PROTEIN 5A"/>
    <property type="match status" value="1"/>
</dbReference>
<dbReference type="SUPFAM" id="SSF53300">
    <property type="entry name" value="vWA-like"/>
    <property type="match status" value="1"/>
</dbReference>
<evidence type="ECO:0000259" key="2">
    <source>
        <dbReference type="PROSITE" id="PS50234"/>
    </source>
</evidence>
<dbReference type="Proteomes" id="UP000054007">
    <property type="component" value="Unassembled WGS sequence"/>
</dbReference>
<feature type="domain" description="VWFA" evidence="2">
    <location>
        <begin position="279"/>
        <end position="458"/>
    </location>
</feature>
<dbReference type="Pfam" id="PF08487">
    <property type="entry name" value="VIT"/>
    <property type="match status" value="1"/>
</dbReference>
<dbReference type="AlphaFoldDB" id="A0A0D7BMK6"/>
<dbReference type="OrthoDB" id="1729737at2759"/>
<evidence type="ECO:0000313" key="5">
    <source>
        <dbReference type="Proteomes" id="UP000054007"/>
    </source>
</evidence>
<organism evidence="4 5">
    <name type="scientific">Cylindrobasidium torrendii FP15055 ss-10</name>
    <dbReference type="NCBI Taxonomy" id="1314674"/>
    <lineage>
        <taxon>Eukaryota</taxon>
        <taxon>Fungi</taxon>
        <taxon>Dikarya</taxon>
        <taxon>Basidiomycota</taxon>
        <taxon>Agaricomycotina</taxon>
        <taxon>Agaricomycetes</taxon>
        <taxon>Agaricomycetidae</taxon>
        <taxon>Agaricales</taxon>
        <taxon>Marasmiineae</taxon>
        <taxon>Physalacriaceae</taxon>
        <taxon>Cylindrobasidium</taxon>
    </lineage>
</organism>
<dbReference type="SMART" id="SM00609">
    <property type="entry name" value="VIT"/>
    <property type="match status" value="1"/>
</dbReference>
<evidence type="ECO:0000256" key="1">
    <source>
        <dbReference type="SAM" id="MobiDB-lite"/>
    </source>
</evidence>
<feature type="compositionally biased region" description="Polar residues" evidence="1">
    <location>
        <begin position="753"/>
        <end position="762"/>
    </location>
</feature>
<name>A0A0D7BMK6_9AGAR</name>
<keyword evidence="5" id="KW-1185">Reference proteome</keyword>
<feature type="domain" description="VIT" evidence="3">
    <location>
        <begin position="8"/>
        <end position="138"/>
    </location>
</feature>
<gene>
    <name evidence="4" type="ORF">CYLTODRAFT_369539</name>
</gene>
<dbReference type="Pfam" id="PF13768">
    <property type="entry name" value="VWA_3"/>
    <property type="match status" value="1"/>
</dbReference>
<proteinExistence type="predicted"/>
<dbReference type="InterPro" id="IPR002035">
    <property type="entry name" value="VWF_A"/>
</dbReference>
<protein>
    <submittedName>
        <fullName evidence="4">VIT-domain-containing protein</fullName>
    </submittedName>
</protein>
<dbReference type="STRING" id="1314674.A0A0D7BMK6"/>
<feature type="region of interest" description="Disordered" evidence="1">
    <location>
        <begin position="662"/>
        <end position="691"/>
    </location>
</feature>
<reference evidence="4 5" key="1">
    <citation type="journal article" date="2015" name="Fungal Genet. Biol.">
        <title>Evolution of novel wood decay mechanisms in Agaricales revealed by the genome sequences of Fistulina hepatica and Cylindrobasidium torrendii.</title>
        <authorList>
            <person name="Floudas D."/>
            <person name="Held B.W."/>
            <person name="Riley R."/>
            <person name="Nagy L.G."/>
            <person name="Koehler G."/>
            <person name="Ransdell A.S."/>
            <person name="Younus H."/>
            <person name="Chow J."/>
            <person name="Chiniquy J."/>
            <person name="Lipzen A."/>
            <person name="Tritt A."/>
            <person name="Sun H."/>
            <person name="Haridas S."/>
            <person name="LaButti K."/>
            <person name="Ohm R.A."/>
            <person name="Kues U."/>
            <person name="Blanchette R.A."/>
            <person name="Grigoriev I.V."/>
            <person name="Minto R.E."/>
            <person name="Hibbett D.S."/>
        </authorList>
    </citation>
    <scope>NUCLEOTIDE SEQUENCE [LARGE SCALE GENOMIC DNA]</scope>
    <source>
        <strain evidence="4 5">FP15055 ss-10</strain>
    </source>
</reference>
<dbReference type="InterPro" id="IPR036465">
    <property type="entry name" value="vWFA_dom_sf"/>
</dbReference>
<sequence length="865" mass="93337">MPFYISHCHGLGYYHGDEYVHVPLKQVSVKATIKELAAQVQLTQTFVNENDDISIGAVYSFPVPARAAVSGFIMTTQDGHRVRGVIQEKDEAKASYETAIQQGKTASLAEQQTADTFRVAVGNIPARTEVKVELVYTTELTEDEDNDSVRFHLPTHVGARYGAAPQGFAYSQIDAFLHISVDIEATSAIRKIGSPSHAISTELGPPASLCDVTLPPSNYAHVSLLSVTSPLEQDFVLSITAAGQDAARCVAEIHPSQDSVALAFTLVPKFTLPDITSHEFIFLVDRSGSMEGNRMAAARSALVVMLRALPRKGTYFQVASFGSSADQLWPDGSRIYDQASLDDATKHVDGMDANYGGTEIKSALAMCFQRRAPDKQTSIFVLTDGDAWEVKSVLDEVRRAVDGAPAKAPLRVYCLGIGDSASTEMCQGIARAGRGICMMVLEKEATMTGKIARMLKAAKAQPLSDLEFDWGRVQEQSEDEFELVDEPEFTAMDTDEPTVPPGEVLDIMDSSADPTILDATSLPTPKPPKLGPPPIIQQSPASLKTLFSGVRLHVYAILQGKDVPQTVILRGQSKDERKIELTVPVSLSRLPTSDYDIPPPIHALAARKIIQDYEDGKHNSFPAGSSATALIKAHVVRLGKAYAIMSRETSFVAIDESGMVHPIQDRPPRPALGGGWVGGRGGSARGRSISPLMGRHAQPRAMMKMSGASPIARQSPSPSTVLSSFGSTLLSSNTVPTMKKKKKKAVSGGGMPQSPSDEPTSQRGYCELEKLARKQAFDGSFKADVLDDIHIVVADVKEVLGDVAEGMVYSICAIAFIEKKLADVTSEDERVSWESILEKAKDYVLGEGVQLGELTELIAKVAHFV</sequence>
<evidence type="ECO:0000313" key="4">
    <source>
        <dbReference type="EMBL" id="KIY71394.1"/>
    </source>
</evidence>
<dbReference type="SMART" id="SM00327">
    <property type="entry name" value="VWA"/>
    <property type="match status" value="1"/>
</dbReference>
<dbReference type="PANTHER" id="PTHR45737">
    <property type="entry name" value="VON WILLEBRAND FACTOR A DOMAIN-CONTAINING PROTEIN 5A"/>
    <property type="match status" value="1"/>
</dbReference>
<dbReference type="Gene3D" id="3.40.50.410">
    <property type="entry name" value="von Willebrand factor, type A domain"/>
    <property type="match status" value="1"/>
</dbReference>
<feature type="compositionally biased region" description="Gly residues" evidence="1">
    <location>
        <begin position="672"/>
        <end position="684"/>
    </location>
</feature>
<feature type="region of interest" description="Disordered" evidence="1">
    <location>
        <begin position="735"/>
        <end position="762"/>
    </location>
</feature>
<dbReference type="PROSITE" id="PS50234">
    <property type="entry name" value="VWFA"/>
    <property type="match status" value="1"/>
</dbReference>
<dbReference type="InterPro" id="IPR013694">
    <property type="entry name" value="VIT"/>
</dbReference>
<accession>A0A0D7BMK6</accession>